<evidence type="ECO:0000313" key="1">
    <source>
        <dbReference type="EMBL" id="CAG9991665.1"/>
    </source>
</evidence>
<sequence>MAIAIKECLDSTRTASASTNGITLCRMANHRPLITGDVLNIRFRPEDVEKTRLMIEYQWLALRMVAFCAAAEVVDELDPESPHIEELSTFSEILLIRISLKGCNNMEPPGQVSGASFTVKKEGCLNLCLGGFFKESC</sequence>
<name>A0A9N9UIK2_9HYPO</name>
<dbReference type="AlphaFoldDB" id="A0A9N9UIK2"/>
<protein>
    <submittedName>
        <fullName evidence="1">Uncharacterized protein</fullName>
    </submittedName>
</protein>
<reference evidence="2" key="1">
    <citation type="submission" date="2019-06" db="EMBL/GenBank/DDBJ databases">
        <authorList>
            <person name="Broberg M."/>
        </authorList>
    </citation>
    <scope>NUCLEOTIDE SEQUENCE [LARGE SCALE GENOMIC DNA]</scope>
</reference>
<dbReference type="OrthoDB" id="5416097at2759"/>
<organism evidence="1 2">
    <name type="scientific">Clonostachys byssicola</name>
    <dbReference type="NCBI Taxonomy" id="160290"/>
    <lineage>
        <taxon>Eukaryota</taxon>
        <taxon>Fungi</taxon>
        <taxon>Dikarya</taxon>
        <taxon>Ascomycota</taxon>
        <taxon>Pezizomycotina</taxon>
        <taxon>Sordariomycetes</taxon>
        <taxon>Hypocreomycetidae</taxon>
        <taxon>Hypocreales</taxon>
        <taxon>Bionectriaceae</taxon>
        <taxon>Clonostachys</taxon>
    </lineage>
</organism>
<proteinExistence type="predicted"/>
<dbReference type="Proteomes" id="UP000754883">
    <property type="component" value="Unassembled WGS sequence"/>
</dbReference>
<keyword evidence="2" id="KW-1185">Reference proteome</keyword>
<gene>
    <name evidence="1" type="ORF">CBYS24578_00006414</name>
</gene>
<comment type="caution">
    <text evidence="1">The sequence shown here is derived from an EMBL/GenBank/DDBJ whole genome shotgun (WGS) entry which is preliminary data.</text>
</comment>
<dbReference type="EMBL" id="CABFNO020001479">
    <property type="protein sequence ID" value="CAG9991665.1"/>
    <property type="molecule type" value="Genomic_DNA"/>
</dbReference>
<accession>A0A9N9UIK2</accession>
<reference evidence="1 2" key="2">
    <citation type="submission" date="2021-10" db="EMBL/GenBank/DDBJ databases">
        <authorList>
            <person name="Piombo E."/>
        </authorList>
    </citation>
    <scope>NUCLEOTIDE SEQUENCE [LARGE SCALE GENOMIC DNA]</scope>
</reference>
<evidence type="ECO:0000313" key="2">
    <source>
        <dbReference type="Proteomes" id="UP000754883"/>
    </source>
</evidence>